<feature type="compositionally biased region" description="Gly residues" evidence="1">
    <location>
        <begin position="573"/>
        <end position="583"/>
    </location>
</feature>
<feature type="compositionally biased region" description="Basic and acidic residues" evidence="1">
    <location>
        <begin position="185"/>
        <end position="198"/>
    </location>
</feature>
<evidence type="ECO:0000313" key="3">
    <source>
        <dbReference type="Proteomes" id="UP000198507"/>
    </source>
</evidence>
<feature type="compositionally biased region" description="Basic and acidic residues" evidence="1">
    <location>
        <begin position="18"/>
        <end position="29"/>
    </location>
</feature>
<feature type="region of interest" description="Disordered" evidence="1">
    <location>
        <begin position="1"/>
        <end position="549"/>
    </location>
</feature>
<gene>
    <name evidence="2" type="ORF">SAMN04488546_2367</name>
</gene>
<feature type="compositionally biased region" description="Basic and acidic residues" evidence="1">
    <location>
        <begin position="587"/>
        <end position="610"/>
    </location>
</feature>
<dbReference type="EMBL" id="FOIE01000004">
    <property type="protein sequence ID" value="SET40551.1"/>
    <property type="molecule type" value="Genomic_DNA"/>
</dbReference>
<feature type="compositionally biased region" description="Basic and acidic residues" evidence="1">
    <location>
        <begin position="64"/>
        <end position="74"/>
    </location>
</feature>
<reference evidence="3" key="1">
    <citation type="submission" date="2016-10" db="EMBL/GenBank/DDBJ databases">
        <authorList>
            <person name="Varghese N."/>
            <person name="Submissions S."/>
        </authorList>
    </citation>
    <scope>NUCLEOTIDE SEQUENCE [LARGE SCALE GENOMIC DNA]</scope>
    <source>
        <strain evidence="3">DSM 44209</strain>
    </source>
</reference>
<protein>
    <submittedName>
        <fullName evidence="2">Uncharacterized protein</fullName>
    </submittedName>
</protein>
<name>A0A1I0E7A4_9ACTN</name>
<evidence type="ECO:0000256" key="1">
    <source>
        <dbReference type="SAM" id="MobiDB-lite"/>
    </source>
</evidence>
<proteinExistence type="predicted"/>
<sequence length="610" mass="67591">MLGHADHQGQVVGRHHGRGDLRRRGEHLDRRRPHRAAVPRDEDLPLGARTAHRGVQAAGPVLGGRERAGGDHADLPAGQRPGQAADVVGVEVGEQHQRQRVDPEPVQAAVDRTDVGPGVHEQPLPRRGRHHQGVALAHVAGDEDGPLGRPAAGHLSQRTAQHHDADERRERQRPRAGEAPQQPADRQDQHGQQHRAPDAGRPAGGAVGQRRRALRDEDQPPHRPPRQPDQRLADRGYDRVRERGQQPQHGGRGDGRRGEQVRRQRHRAHQTGQPGHQRRGGQPGGRGDRDRVGQRQRPAAVAQTPGPARCQQHDGRRGRDGQREAGVPREAGVQEQQHDDGRTQCRQGRAGPAGRQRQQRHRAHGRRADHARAGPGEHHEHGQRGHRDQRLHPPVDRPPAQRCEHPGQHDRHVRPGHGRQVGEPRPPEVLDEHRVHRPRVPHHQAGQQPTCLRPQHVDGGLAQLLPQTPGELLRPRRLTHRRRGRPRRQPGHQPLVRGGRGDRGPDAHGLARQQAEPLVGRAEQDHGVVQPGARLPIVQRGDRGLDDDARRAYSADRRRVAVQLQVEVDGPSSLGGPGQGRGLARGLPDRRRGGGDRQGREHTQQHDRGR</sequence>
<feature type="compositionally biased region" description="Basic and acidic residues" evidence="1">
    <location>
        <begin position="251"/>
        <end position="262"/>
    </location>
</feature>
<organism evidence="2 3">
    <name type="scientific">Geodermatophilus poikilotrophus</name>
    <dbReference type="NCBI Taxonomy" id="1333667"/>
    <lineage>
        <taxon>Bacteria</taxon>
        <taxon>Bacillati</taxon>
        <taxon>Actinomycetota</taxon>
        <taxon>Actinomycetes</taxon>
        <taxon>Geodermatophilales</taxon>
        <taxon>Geodermatophilaceae</taxon>
        <taxon>Geodermatophilus</taxon>
    </lineage>
</organism>
<keyword evidence="3" id="KW-1185">Reference proteome</keyword>
<feature type="compositionally biased region" description="Basic and acidic residues" evidence="1">
    <location>
        <begin position="161"/>
        <end position="176"/>
    </location>
</feature>
<dbReference type="AlphaFoldDB" id="A0A1I0E7A4"/>
<dbReference type="Proteomes" id="UP000198507">
    <property type="component" value="Unassembled WGS sequence"/>
</dbReference>
<feature type="compositionally biased region" description="Basic and acidic residues" evidence="1">
    <location>
        <begin position="366"/>
        <end position="395"/>
    </location>
</feature>
<feature type="compositionally biased region" description="Basic residues" evidence="1">
    <location>
        <begin position="475"/>
        <end position="490"/>
    </location>
</feature>
<evidence type="ECO:0000313" key="2">
    <source>
        <dbReference type="EMBL" id="SET40551.1"/>
    </source>
</evidence>
<feature type="region of interest" description="Disordered" evidence="1">
    <location>
        <begin position="565"/>
        <end position="610"/>
    </location>
</feature>
<feature type="compositionally biased region" description="Basic and acidic residues" evidence="1">
    <location>
        <begin position="420"/>
        <end position="434"/>
    </location>
</feature>
<feature type="compositionally biased region" description="Basic and acidic residues" evidence="1">
    <location>
        <begin position="311"/>
        <end position="327"/>
    </location>
</feature>
<feature type="compositionally biased region" description="Low complexity" evidence="1">
    <location>
        <begin position="346"/>
        <end position="356"/>
    </location>
</feature>
<feature type="compositionally biased region" description="Basic and acidic residues" evidence="1">
    <location>
        <begin position="540"/>
        <end position="549"/>
    </location>
</feature>
<feature type="compositionally biased region" description="Basic and acidic residues" evidence="1">
    <location>
        <begin position="93"/>
        <end position="103"/>
    </location>
</feature>
<accession>A0A1I0E7A4</accession>
<feature type="compositionally biased region" description="Basic and acidic residues" evidence="1">
    <location>
        <begin position="214"/>
        <end position="244"/>
    </location>
</feature>